<keyword evidence="3" id="KW-1185">Reference proteome</keyword>
<proteinExistence type="predicted"/>
<accession>A0A3S4BF01</accession>
<dbReference type="AlphaFoldDB" id="A0A3S4BF01"/>
<keyword evidence="1" id="KW-1133">Transmembrane helix</keyword>
<feature type="transmembrane region" description="Helical" evidence="1">
    <location>
        <begin position="30"/>
        <end position="51"/>
    </location>
</feature>
<gene>
    <name evidence="2" type="ORF">RHODGE_RHODGE_01469</name>
</gene>
<name>A0A3S4BF01_9BRAD</name>
<keyword evidence="1" id="KW-0472">Membrane</keyword>
<comment type="caution">
    <text evidence="2">The sequence shown here is derived from an EMBL/GenBank/DDBJ whole genome shotgun (WGS) entry which is preliminary data.</text>
</comment>
<keyword evidence="1" id="KW-0812">Transmembrane</keyword>
<protein>
    <submittedName>
        <fullName evidence="2">Uncharacterized protein</fullName>
    </submittedName>
</protein>
<dbReference type="Proteomes" id="UP000289200">
    <property type="component" value="Unassembled WGS sequence"/>
</dbReference>
<evidence type="ECO:0000313" key="3">
    <source>
        <dbReference type="Proteomes" id="UP000289200"/>
    </source>
</evidence>
<reference evidence="3" key="1">
    <citation type="submission" date="2018-10" db="EMBL/GenBank/DDBJ databases">
        <authorList>
            <person name="Peiro R."/>
            <person name="Begona"/>
            <person name="Cbmso G."/>
            <person name="Lopez M."/>
            <person name="Gonzalez S."/>
            <person name="Sacristan E."/>
            <person name="Castillo E."/>
        </authorList>
    </citation>
    <scope>NUCLEOTIDE SEQUENCE [LARGE SCALE GENOMIC DNA]</scope>
</reference>
<organism evidence="2 3">
    <name type="scientific">Rhodoplanes serenus</name>
    <dbReference type="NCBI Taxonomy" id="200615"/>
    <lineage>
        <taxon>Bacteria</taxon>
        <taxon>Pseudomonadati</taxon>
        <taxon>Pseudomonadota</taxon>
        <taxon>Alphaproteobacteria</taxon>
        <taxon>Hyphomicrobiales</taxon>
        <taxon>Nitrobacteraceae</taxon>
        <taxon>Rhodoplanes</taxon>
    </lineage>
</organism>
<evidence type="ECO:0000256" key="1">
    <source>
        <dbReference type="SAM" id="Phobius"/>
    </source>
</evidence>
<sequence length="184" mass="19435">MRLAVAGWVENRLSIRSPDSGLMMNMWATAGLRSAASLGIWWAALSILASAEASHTGRPQISAPRRSAAYSRVRLIAICTSMAAIGATITISSEPTMPSPPLFSRLPPPKNMPNWASIEMAPAMVAVMVMIRVSRFCTCASSCAMTPAISSRDSMFRSPVVAATAAFSGLRPVAKAFGCGSSIR</sequence>
<dbReference type="EMBL" id="UWOC01000122">
    <property type="protein sequence ID" value="VCU08296.1"/>
    <property type="molecule type" value="Genomic_DNA"/>
</dbReference>
<feature type="transmembrane region" description="Helical" evidence="1">
    <location>
        <begin position="72"/>
        <end position="92"/>
    </location>
</feature>
<evidence type="ECO:0000313" key="2">
    <source>
        <dbReference type="EMBL" id="VCU08296.1"/>
    </source>
</evidence>
<feature type="transmembrane region" description="Helical" evidence="1">
    <location>
        <begin position="112"/>
        <end position="131"/>
    </location>
</feature>